<dbReference type="Proteomes" id="UP000179807">
    <property type="component" value="Unassembled WGS sequence"/>
</dbReference>
<keyword evidence="2" id="KW-1185">Reference proteome</keyword>
<dbReference type="GeneID" id="94838184"/>
<comment type="caution">
    <text evidence="1">The sequence shown here is derived from an EMBL/GenBank/DDBJ whole genome shotgun (WGS) entry which is preliminary data.</text>
</comment>
<reference evidence="1" key="1">
    <citation type="submission" date="2016-10" db="EMBL/GenBank/DDBJ databases">
        <authorList>
            <person name="Benchimol M."/>
            <person name="Almeida L.G."/>
            <person name="Vasconcelos A.T."/>
            <person name="Perreira-Neves A."/>
            <person name="Rosa I.A."/>
            <person name="Tasca T."/>
            <person name="Bogo M.R."/>
            <person name="de Souza W."/>
        </authorList>
    </citation>
    <scope>NUCLEOTIDE SEQUENCE [LARGE SCALE GENOMIC DNA]</scope>
    <source>
        <strain evidence="1">K</strain>
    </source>
</reference>
<dbReference type="VEuPathDB" id="TrichDB:TRFO_23980"/>
<name>A0A1J4K8H8_9EUKA</name>
<organism evidence="1 2">
    <name type="scientific">Tritrichomonas foetus</name>
    <dbReference type="NCBI Taxonomy" id="1144522"/>
    <lineage>
        <taxon>Eukaryota</taxon>
        <taxon>Metamonada</taxon>
        <taxon>Parabasalia</taxon>
        <taxon>Tritrichomonadida</taxon>
        <taxon>Tritrichomonadidae</taxon>
        <taxon>Tritrichomonas</taxon>
    </lineage>
</organism>
<sequence length="170" mass="19919">MMHEIAYKPTLALFPRTWPEFLGDTNEFNIAVLQNKNNINQSPKQFTIPIISQTNSDTSNKFHHSYVSKHPINYEKNRINKTLSKIGNFDIATTAPYKWMMKEIGRAITQKEFISLYPILKKVIPSEYAPNRDASRSQKVRYVWLNSIWDKPEIRQVVEQLLRKVVTSSY</sequence>
<accession>A0A1J4K8H8</accession>
<dbReference type="AlphaFoldDB" id="A0A1J4K8H8"/>
<proteinExistence type="predicted"/>
<protein>
    <submittedName>
        <fullName evidence="1">Uncharacterized protein</fullName>
    </submittedName>
</protein>
<dbReference type="RefSeq" id="XP_068360847.1">
    <property type="nucleotide sequence ID" value="XM_068503480.1"/>
</dbReference>
<dbReference type="EMBL" id="MLAK01000688">
    <property type="protein sequence ID" value="OHT07711.1"/>
    <property type="molecule type" value="Genomic_DNA"/>
</dbReference>
<evidence type="ECO:0000313" key="1">
    <source>
        <dbReference type="EMBL" id="OHT07711.1"/>
    </source>
</evidence>
<evidence type="ECO:0000313" key="2">
    <source>
        <dbReference type="Proteomes" id="UP000179807"/>
    </source>
</evidence>
<gene>
    <name evidence="1" type="ORF">TRFO_23980</name>
</gene>